<accession>A0A2P2MG40</accession>
<dbReference type="AlphaFoldDB" id="A0A2P2MG40"/>
<proteinExistence type="predicted"/>
<dbReference type="EMBL" id="GGEC01048725">
    <property type="protein sequence ID" value="MBX29209.1"/>
    <property type="molecule type" value="Transcribed_RNA"/>
</dbReference>
<organism evidence="1">
    <name type="scientific">Rhizophora mucronata</name>
    <name type="common">Asiatic mangrove</name>
    <dbReference type="NCBI Taxonomy" id="61149"/>
    <lineage>
        <taxon>Eukaryota</taxon>
        <taxon>Viridiplantae</taxon>
        <taxon>Streptophyta</taxon>
        <taxon>Embryophyta</taxon>
        <taxon>Tracheophyta</taxon>
        <taxon>Spermatophyta</taxon>
        <taxon>Magnoliopsida</taxon>
        <taxon>eudicotyledons</taxon>
        <taxon>Gunneridae</taxon>
        <taxon>Pentapetalae</taxon>
        <taxon>rosids</taxon>
        <taxon>fabids</taxon>
        <taxon>Malpighiales</taxon>
        <taxon>Rhizophoraceae</taxon>
        <taxon>Rhizophora</taxon>
    </lineage>
</organism>
<sequence>MKLTFVLYMQNFPRVAVTMDSDASSTFSALLLTQMQPQGTSNDFSMHVYLKCPVTICKIHLLKQNEMANYKTRLETRSRIEISTRPSAEAKP</sequence>
<reference evidence="1" key="1">
    <citation type="submission" date="2018-02" db="EMBL/GenBank/DDBJ databases">
        <title>Rhizophora mucronata_Transcriptome.</title>
        <authorList>
            <person name="Meera S.P."/>
            <person name="Sreeshan A."/>
            <person name="Augustine A."/>
        </authorList>
    </citation>
    <scope>NUCLEOTIDE SEQUENCE</scope>
    <source>
        <tissue evidence="1">Leaf</tissue>
    </source>
</reference>
<name>A0A2P2MG40_RHIMU</name>
<protein>
    <submittedName>
        <fullName evidence="1">Enolase</fullName>
    </submittedName>
</protein>
<evidence type="ECO:0000313" key="1">
    <source>
        <dbReference type="EMBL" id="MBX29209.1"/>
    </source>
</evidence>